<evidence type="ECO:0000256" key="8">
    <source>
        <dbReference type="ARBA" id="ARBA00022697"/>
    </source>
</evidence>
<evidence type="ECO:0000259" key="14">
    <source>
        <dbReference type="Pfam" id="PF14821"/>
    </source>
</evidence>
<evidence type="ECO:0000256" key="5">
    <source>
        <dbReference type="ARBA" id="ARBA00013028"/>
    </source>
</evidence>
<protein>
    <recommendedName>
        <fullName evidence="6 11">Threonine synthase</fullName>
        <ecNumber evidence="5 11">4.2.3.1</ecNumber>
    </recommendedName>
</protein>
<comment type="function">
    <text evidence="2">Catalyzes the gamma-elimination of phosphate from L-phosphohomoserine and the beta-addition of water to produce L-threonine.</text>
</comment>
<dbReference type="InterPro" id="IPR037158">
    <property type="entry name" value="Thr_synth_N_sf"/>
</dbReference>
<dbReference type="AlphaFoldDB" id="A0A926DJS0"/>
<dbReference type="RefSeq" id="WP_249280921.1">
    <property type="nucleotide sequence ID" value="NZ_JACRSS010000006.1"/>
</dbReference>
<evidence type="ECO:0000313" key="15">
    <source>
        <dbReference type="EMBL" id="MBC8539338.1"/>
    </source>
</evidence>
<dbReference type="EC" id="4.2.3.1" evidence="5 11"/>
<evidence type="ECO:0000256" key="9">
    <source>
        <dbReference type="ARBA" id="ARBA00022898"/>
    </source>
</evidence>
<feature type="domain" description="Threonine synthase N-terminal" evidence="14">
    <location>
        <begin position="4"/>
        <end position="78"/>
    </location>
</feature>
<dbReference type="Gene3D" id="3.40.50.1100">
    <property type="match status" value="2"/>
</dbReference>
<dbReference type="Pfam" id="PF24857">
    <property type="entry name" value="THR4_C"/>
    <property type="match status" value="1"/>
</dbReference>
<dbReference type="InterPro" id="IPR029144">
    <property type="entry name" value="Thr_synth_N"/>
</dbReference>
<comment type="catalytic activity">
    <reaction evidence="10">
        <text>O-phospho-L-homoserine + H2O = L-threonine + phosphate</text>
        <dbReference type="Rhea" id="RHEA:10840"/>
        <dbReference type="ChEBI" id="CHEBI:15377"/>
        <dbReference type="ChEBI" id="CHEBI:43474"/>
        <dbReference type="ChEBI" id="CHEBI:57590"/>
        <dbReference type="ChEBI" id="CHEBI:57926"/>
        <dbReference type="EC" id="4.2.3.1"/>
    </reaction>
</comment>
<evidence type="ECO:0000256" key="7">
    <source>
        <dbReference type="ARBA" id="ARBA00022605"/>
    </source>
</evidence>
<evidence type="ECO:0000256" key="10">
    <source>
        <dbReference type="ARBA" id="ARBA00049144"/>
    </source>
</evidence>
<dbReference type="Gene3D" id="3.90.1380.10">
    <property type="entry name" value="Threonine synthase, N-terminal domain"/>
    <property type="match status" value="1"/>
</dbReference>
<proteinExistence type="inferred from homology"/>
<comment type="caution">
    <text evidence="15">The sequence shown here is derived from an EMBL/GenBank/DDBJ whole genome shotgun (WGS) entry which is preliminary data.</text>
</comment>
<keyword evidence="9 12" id="KW-0663">Pyridoxal phosphate</keyword>
<dbReference type="Pfam" id="PF00291">
    <property type="entry name" value="PALP"/>
    <property type="match status" value="1"/>
</dbReference>
<feature type="domain" description="Tryptophan synthase beta chain-like PALP" evidence="13">
    <location>
        <begin position="90"/>
        <end position="344"/>
    </location>
</feature>
<organism evidence="15 16">
    <name type="scientific">Guopingia tenuis</name>
    <dbReference type="NCBI Taxonomy" id="2763656"/>
    <lineage>
        <taxon>Bacteria</taxon>
        <taxon>Bacillati</taxon>
        <taxon>Bacillota</taxon>
        <taxon>Clostridia</taxon>
        <taxon>Christensenellales</taxon>
        <taxon>Christensenellaceae</taxon>
        <taxon>Guopingia</taxon>
    </lineage>
</organism>
<gene>
    <name evidence="15" type="ORF">H8693_10410</name>
</gene>
<comment type="cofactor">
    <cofactor evidence="1 12">
        <name>pyridoxal 5'-phosphate</name>
        <dbReference type="ChEBI" id="CHEBI:597326"/>
    </cofactor>
</comment>
<comment type="pathway">
    <text evidence="3">Amino-acid biosynthesis; L-threonine biosynthesis; L-threonine from L-aspartate: step 5/5.</text>
</comment>
<accession>A0A926DJS0</accession>
<dbReference type="Proteomes" id="UP000617951">
    <property type="component" value="Unassembled WGS sequence"/>
</dbReference>
<dbReference type="InterPro" id="IPR036052">
    <property type="entry name" value="TrpB-like_PALP_sf"/>
</dbReference>
<dbReference type="PANTHER" id="PTHR43515:SF1">
    <property type="entry name" value="THREONINE SYNTHASE-LIKE 1"/>
    <property type="match status" value="1"/>
</dbReference>
<sequence>MRLVSTRNAGNTVGALEGVLKGIADDGGLFVPETFPQISRECIEEIGGMTYAQAAARVLGFYFEMDPEELLAMTTAAYENFDDARVTPMKKLGKREFVLELFHGPTLAFKDMALQLLPRLMGAALAENGGKEDVLILTATSGDTGKAALEGFKDVPRTKIAVFYPEEGVSSMQKLQMVTQGGENTYVCAVRGNFDDAQTGVKQVFADPQMAEKVREKGYVFSSANSINFGRLAPQIVYYIYAYARLVRAGEVRMGDEVNITVPTGNFGNILAAYYAKRMGLPVAKLICASNKNNVLTDFFDSGRYVTNRMFFKTMSPSMDILISSNLERLLFEVTERNAKYIEELMQTLKNEGQYSMDGSYQRLMAEEFYADFADDVRTMRTIRRIYKNYGYLMDPHTAVAQTVYEDYMTRTGDRKPSITVSTASPFKFVQDVLFAVNGERIEDPFDAAIKLSAVTGIPLPAQIASLKDAPVRFADCVDKDGLSDVILHML</sequence>
<keyword evidence="16" id="KW-1185">Reference proteome</keyword>
<evidence type="ECO:0000313" key="16">
    <source>
        <dbReference type="Proteomes" id="UP000617951"/>
    </source>
</evidence>
<dbReference type="PANTHER" id="PTHR43515">
    <property type="entry name" value="THREONINE SYNTHASE-LIKE 1"/>
    <property type="match status" value="1"/>
</dbReference>
<dbReference type="EMBL" id="JACRSS010000006">
    <property type="protein sequence ID" value="MBC8539338.1"/>
    <property type="molecule type" value="Genomic_DNA"/>
</dbReference>
<dbReference type="GO" id="GO:0004795">
    <property type="term" value="F:threonine synthase activity"/>
    <property type="evidence" value="ECO:0007669"/>
    <property type="project" value="UniProtKB-UniRule"/>
</dbReference>
<dbReference type="SUPFAM" id="SSF53686">
    <property type="entry name" value="Tryptophan synthase beta subunit-like PLP-dependent enzymes"/>
    <property type="match status" value="1"/>
</dbReference>
<dbReference type="PROSITE" id="PS00165">
    <property type="entry name" value="DEHYDRATASE_SER_THR"/>
    <property type="match status" value="1"/>
</dbReference>
<dbReference type="InterPro" id="IPR001926">
    <property type="entry name" value="TrpB-like_PALP"/>
</dbReference>
<name>A0A926DJS0_9FIRM</name>
<dbReference type="InterPro" id="IPR004450">
    <property type="entry name" value="Thr_synthase-like"/>
</dbReference>
<evidence type="ECO:0000259" key="13">
    <source>
        <dbReference type="Pfam" id="PF00291"/>
    </source>
</evidence>
<dbReference type="CDD" id="cd01560">
    <property type="entry name" value="Thr-synth_2"/>
    <property type="match status" value="1"/>
</dbReference>
<evidence type="ECO:0000256" key="12">
    <source>
        <dbReference type="PIRSR" id="PIRSR604450-51"/>
    </source>
</evidence>
<evidence type="ECO:0000256" key="4">
    <source>
        <dbReference type="ARBA" id="ARBA00005517"/>
    </source>
</evidence>
<dbReference type="NCBIfam" id="TIGR00260">
    <property type="entry name" value="thrC"/>
    <property type="match status" value="1"/>
</dbReference>
<evidence type="ECO:0000256" key="2">
    <source>
        <dbReference type="ARBA" id="ARBA00003648"/>
    </source>
</evidence>
<dbReference type="GO" id="GO:0009088">
    <property type="term" value="P:threonine biosynthetic process"/>
    <property type="evidence" value="ECO:0007669"/>
    <property type="project" value="UniProtKB-UniRule"/>
</dbReference>
<comment type="similarity">
    <text evidence="4">Belongs to the threonine synthase family.</text>
</comment>
<dbReference type="Pfam" id="PF14821">
    <property type="entry name" value="Thr_synth_N"/>
    <property type="match status" value="1"/>
</dbReference>
<dbReference type="GO" id="GO:0030170">
    <property type="term" value="F:pyridoxal phosphate binding"/>
    <property type="evidence" value="ECO:0007669"/>
    <property type="project" value="InterPro"/>
</dbReference>
<dbReference type="InterPro" id="IPR000634">
    <property type="entry name" value="Ser/Thr_deHydtase_PyrdxlP-BS"/>
</dbReference>
<keyword evidence="15" id="KW-0456">Lyase</keyword>
<keyword evidence="8" id="KW-0791">Threonine biosynthesis</keyword>
<reference evidence="15" key="1">
    <citation type="submission" date="2020-08" db="EMBL/GenBank/DDBJ databases">
        <title>Genome public.</title>
        <authorList>
            <person name="Liu C."/>
            <person name="Sun Q."/>
        </authorList>
    </citation>
    <scope>NUCLEOTIDE SEQUENCE</scope>
    <source>
        <strain evidence="15">NSJ-63</strain>
    </source>
</reference>
<dbReference type="GO" id="GO:0005737">
    <property type="term" value="C:cytoplasm"/>
    <property type="evidence" value="ECO:0007669"/>
    <property type="project" value="TreeGrafter"/>
</dbReference>
<feature type="modified residue" description="N6-(pyridoxal phosphate)lysine" evidence="12">
    <location>
        <position position="110"/>
    </location>
</feature>
<evidence type="ECO:0000256" key="3">
    <source>
        <dbReference type="ARBA" id="ARBA00004979"/>
    </source>
</evidence>
<evidence type="ECO:0000256" key="11">
    <source>
        <dbReference type="NCBIfam" id="TIGR00260"/>
    </source>
</evidence>
<evidence type="ECO:0000256" key="1">
    <source>
        <dbReference type="ARBA" id="ARBA00001933"/>
    </source>
</evidence>
<keyword evidence="7" id="KW-0028">Amino-acid biosynthesis</keyword>
<evidence type="ECO:0000256" key="6">
    <source>
        <dbReference type="ARBA" id="ARBA00018679"/>
    </source>
</evidence>